<dbReference type="PANTHER" id="PTHR21000:SF5">
    <property type="entry name" value="DIHYDROXY-ACID DEHYDRATASE, MITOCHONDRIAL"/>
    <property type="match status" value="1"/>
</dbReference>
<evidence type="ECO:0000256" key="7">
    <source>
        <dbReference type="ARBA" id="ARBA00023004"/>
    </source>
</evidence>
<feature type="domain" description="Dihydroxy-acid/6-phosphogluconate dehydratase C-terminal" evidence="18">
    <location>
        <begin position="383"/>
        <end position="572"/>
    </location>
</feature>
<keyword evidence="8 15" id="KW-0411">Iron-sulfur</keyword>
<reference evidence="19 20" key="1">
    <citation type="submission" date="2019-07" db="EMBL/GenBank/DDBJ databases">
        <title>Rhodococcus cavernicolus sp. nov., isolated from a cave.</title>
        <authorList>
            <person name="Lee S.D."/>
        </authorList>
    </citation>
    <scope>NUCLEOTIDE SEQUENCE [LARGE SCALE GENOMIC DNA]</scope>
    <source>
        <strain evidence="19 20">C1-24</strain>
    </source>
</reference>
<keyword evidence="9 15" id="KW-0456">Lyase</keyword>
<comment type="cofactor">
    <cofactor evidence="1 15">
        <name>Mg(2+)</name>
        <dbReference type="ChEBI" id="CHEBI:18420"/>
    </cofactor>
</comment>
<comment type="pathway">
    <text evidence="13 15">Amino-acid biosynthesis; L-isoleucine biosynthesis; L-isoleucine from 2-oxobutanoate: step 3/4.</text>
</comment>
<keyword evidence="4 15" id="KW-0001">2Fe-2S</keyword>
<comment type="subunit">
    <text evidence="15">Homodimer.</text>
</comment>
<dbReference type="EMBL" id="VLNY01000015">
    <property type="protein sequence ID" value="KAA0019430.1"/>
    <property type="molecule type" value="Genomic_DNA"/>
</dbReference>
<evidence type="ECO:0000256" key="8">
    <source>
        <dbReference type="ARBA" id="ARBA00023014"/>
    </source>
</evidence>
<feature type="region of interest" description="Disordered" evidence="16">
    <location>
        <begin position="1"/>
        <end position="29"/>
    </location>
</feature>
<comment type="cofactor">
    <cofactor evidence="15">
        <name>[2Fe-2S] cluster</name>
        <dbReference type="ChEBI" id="CHEBI:190135"/>
    </cofactor>
    <text evidence="15">Binds 1 [2Fe-2S] cluster per subunit. This cluster acts as a Lewis acid cofactor.</text>
</comment>
<dbReference type="GO" id="GO:0051537">
    <property type="term" value="F:2 iron, 2 sulfur cluster binding"/>
    <property type="evidence" value="ECO:0007669"/>
    <property type="project" value="UniProtKB-UniRule"/>
</dbReference>
<dbReference type="UniPathway" id="UPA00047">
    <property type="reaction ID" value="UER00057"/>
</dbReference>
<comment type="caution">
    <text evidence="15">Lacks conserved residue(s) required for the propagation of feature annotation.</text>
</comment>
<feature type="binding site" evidence="15">
    <location>
        <position position="64"/>
    </location>
    <ligand>
        <name>[2Fe-2S] cluster</name>
        <dbReference type="ChEBI" id="CHEBI:190135"/>
    </ligand>
</feature>
<evidence type="ECO:0000256" key="14">
    <source>
        <dbReference type="ARBA" id="ARBA00029490"/>
    </source>
</evidence>
<dbReference type="RefSeq" id="WP_149432526.1">
    <property type="nucleotide sequence ID" value="NZ_VLNY01000015.1"/>
</dbReference>
<dbReference type="GO" id="GO:0009097">
    <property type="term" value="P:isoleucine biosynthetic process"/>
    <property type="evidence" value="ECO:0007669"/>
    <property type="project" value="UniProtKB-UniRule"/>
</dbReference>
<evidence type="ECO:0000259" key="17">
    <source>
        <dbReference type="Pfam" id="PF00920"/>
    </source>
</evidence>
<keyword evidence="6 15" id="KW-0460">Magnesium</keyword>
<sequence>MSTTEESATTTTNGVDIKPRSREVTDGLEKTASRGMLRAVGMGDDDWVKSQIGVASSWNEITPCNLSLDRLAKACKDGVHAAGGYPLEFGTISVSDGISMGHEGMHFSLVSREVIADSVETVMQAERLDGSVLLAGCDKSLPGMLMAAARLDLASVFLYAGTILPGIAKMEDGTEREVTIIDAFEAVGACSRGLMSRKDVDSIERAICPGEGACGGMYTANTMASAAEALGMSLPGSAAPPATDRRRDGFARRSGEAVVELLKQGITARDILTKDAFDNAIAVVMAFGGSTNAVLHLLAIAHEADVDLTLDDFSRIGAKVPHLADVKPFGKHVMPDVDHIGGVPVVMKALLDAGLMHGDCLTVTGKTLAENLEQISPPDVDGKVLRAMSAPIHPTGGITILKGSLAPGGAVVKSAGFDSDIFEGTARVFDRERAAMDALADGTIVAGDVVVIRYEGPKGGPGMREMLAITAAIKGAGLGKDVLLLTDGRFSGGTTGLCVGHVAPEAVDGGPIAFVRDGDKIALDVGNGTLELKIDDDELARRKEGWAPLPPRYTRGVLAKYSKLVGSASYGAVCG</sequence>
<dbReference type="PROSITE" id="PS00886">
    <property type="entry name" value="ILVD_EDD_1"/>
    <property type="match status" value="1"/>
</dbReference>
<evidence type="ECO:0000256" key="11">
    <source>
        <dbReference type="ARBA" id="ARBA00029304"/>
    </source>
</evidence>
<dbReference type="PANTHER" id="PTHR21000">
    <property type="entry name" value="DIHYDROXY-ACID DEHYDRATASE DAD"/>
    <property type="match status" value="1"/>
</dbReference>
<dbReference type="UniPathway" id="UPA00049">
    <property type="reaction ID" value="UER00061"/>
</dbReference>
<dbReference type="PROSITE" id="PS00887">
    <property type="entry name" value="ILVD_EDD_2"/>
    <property type="match status" value="1"/>
</dbReference>
<feature type="binding site" evidence="15">
    <location>
        <position position="96"/>
    </location>
    <ligand>
        <name>Mg(2+)</name>
        <dbReference type="ChEBI" id="CHEBI:18420"/>
    </ligand>
</feature>
<evidence type="ECO:0000256" key="1">
    <source>
        <dbReference type="ARBA" id="ARBA00001946"/>
    </source>
</evidence>
<dbReference type="InterPro" id="IPR000581">
    <property type="entry name" value="ILV_EDD_N"/>
</dbReference>
<accession>A0A5A7S7S5</accession>
<keyword evidence="7 15" id="KW-0408">Iron</keyword>
<evidence type="ECO:0000313" key="19">
    <source>
        <dbReference type="EMBL" id="KAA0019430.1"/>
    </source>
</evidence>
<evidence type="ECO:0000256" key="2">
    <source>
        <dbReference type="ARBA" id="ARBA00006486"/>
    </source>
</evidence>
<dbReference type="InterPro" id="IPR037237">
    <property type="entry name" value="IlvD/EDD_N"/>
</dbReference>
<dbReference type="AlphaFoldDB" id="A0A5A7S7S5"/>
<dbReference type="SUPFAM" id="SSF143975">
    <property type="entry name" value="IlvD/EDD N-terminal domain-like"/>
    <property type="match status" value="1"/>
</dbReference>
<keyword evidence="3 15" id="KW-0028">Amino-acid biosynthesis</keyword>
<dbReference type="Proteomes" id="UP000322244">
    <property type="component" value="Unassembled WGS sequence"/>
</dbReference>
<comment type="catalytic activity">
    <reaction evidence="15">
        <text>(2R,3R)-2,3-dihydroxy-3-methylpentanoate = (S)-3-methyl-2-oxopentanoate + H2O</text>
        <dbReference type="Rhea" id="RHEA:27694"/>
        <dbReference type="ChEBI" id="CHEBI:15377"/>
        <dbReference type="ChEBI" id="CHEBI:35146"/>
        <dbReference type="ChEBI" id="CHEBI:49258"/>
        <dbReference type="EC" id="4.2.1.9"/>
    </reaction>
</comment>
<dbReference type="NCBIfam" id="TIGR00110">
    <property type="entry name" value="ilvD"/>
    <property type="match status" value="1"/>
</dbReference>
<evidence type="ECO:0000256" key="10">
    <source>
        <dbReference type="ARBA" id="ARBA00023304"/>
    </source>
</evidence>
<evidence type="ECO:0000256" key="6">
    <source>
        <dbReference type="ARBA" id="ARBA00022842"/>
    </source>
</evidence>
<dbReference type="InterPro" id="IPR056740">
    <property type="entry name" value="ILV_EDD_C"/>
</dbReference>
<keyword evidence="10 15" id="KW-0100">Branched-chain amino acid biosynthesis</keyword>
<feature type="modified residue" description="N6-carboxylysine" evidence="15">
    <location>
        <position position="139"/>
    </location>
</feature>
<dbReference type="InterPro" id="IPR004404">
    <property type="entry name" value="DihydroxyA_deHydtase"/>
</dbReference>
<dbReference type="NCBIfam" id="NF002068">
    <property type="entry name" value="PRK00911.1"/>
    <property type="match status" value="1"/>
</dbReference>
<keyword evidence="20" id="KW-1185">Reference proteome</keyword>
<dbReference type="Pfam" id="PF00920">
    <property type="entry name" value="ILVD_EDD_N"/>
    <property type="match status" value="1"/>
</dbReference>
<comment type="caution">
    <text evidence="19">The sequence shown here is derived from an EMBL/GenBank/DDBJ whole genome shotgun (WGS) entry which is preliminary data.</text>
</comment>
<evidence type="ECO:0000256" key="13">
    <source>
        <dbReference type="ARBA" id="ARBA00029437"/>
    </source>
</evidence>
<comment type="similarity">
    <text evidence="2 15">Belongs to the IlvD/Edd family.</text>
</comment>
<dbReference type="Pfam" id="PF24877">
    <property type="entry name" value="ILV_EDD_C"/>
    <property type="match status" value="1"/>
</dbReference>
<evidence type="ECO:0000313" key="20">
    <source>
        <dbReference type="Proteomes" id="UP000322244"/>
    </source>
</evidence>
<evidence type="ECO:0000259" key="18">
    <source>
        <dbReference type="Pfam" id="PF24877"/>
    </source>
</evidence>
<comment type="pathway">
    <text evidence="12 15">Amino-acid biosynthesis; L-valine biosynthesis; L-valine from pyruvate: step 3/4.</text>
</comment>
<dbReference type="EC" id="4.2.1.9" evidence="14 15"/>
<gene>
    <name evidence="15 19" type="primary">ilvD</name>
    <name evidence="19" type="ORF">FOY51_22560</name>
</gene>
<feature type="active site" description="Proton acceptor" evidence="15">
    <location>
        <position position="491"/>
    </location>
</feature>
<dbReference type="FunFam" id="3.50.30.80:FF:000001">
    <property type="entry name" value="Dihydroxy-acid dehydratase"/>
    <property type="match status" value="1"/>
</dbReference>
<dbReference type="InterPro" id="IPR042096">
    <property type="entry name" value="Dihydro-acid_dehy_C"/>
</dbReference>
<evidence type="ECO:0000256" key="4">
    <source>
        <dbReference type="ARBA" id="ARBA00022714"/>
    </source>
</evidence>
<feature type="domain" description="Dihydroxy-acid/6-phosphogluconate dehydratase N-terminal" evidence="17">
    <location>
        <begin position="49"/>
        <end position="371"/>
    </location>
</feature>
<dbReference type="InterPro" id="IPR050165">
    <property type="entry name" value="DHAD_IlvD/Edd"/>
</dbReference>
<evidence type="ECO:0000256" key="9">
    <source>
        <dbReference type="ARBA" id="ARBA00023239"/>
    </source>
</evidence>
<comment type="function">
    <text evidence="15">Functions in the biosynthesis of branched-chain amino acids. Catalyzes the dehydration of (2R,3R)-2,3-dihydroxy-3-methylpentanoate (2,3-dihydroxy-3-methylvalerate) into 2-oxo-3-methylpentanoate (2-oxo-3-methylvalerate) and of (2R)-2,3-dihydroxy-3-methylbutanoate (2,3-dihydroxyisovalerate) into 2-oxo-3-methylbutanoate (2-oxoisovalerate), the penultimate precursor to L-isoleucine and L-valine, respectively.</text>
</comment>
<proteinExistence type="inferred from homology"/>
<dbReference type="GO" id="GO:0004160">
    <property type="term" value="F:dihydroxy-acid dehydratase activity"/>
    <property type="evidence" value="ECO:0007669"/>
    <property type="project" value="UniProtKB-UniRule"/>
</dbReference>
<feature type="binding site" evidence="15">
    <location>
        <position position="465"/>
    </location>
    <ligand>
        <name>Mg(2+)</name>
        <dbReference type="ChEBI" id="CHEBI:18420"/>
    </ligand>
</feature>
<feature type="binding site" evidence="15">
    <location>
        <position position="138"/>
    </location>
    <ligand>
        <name>Mg(2+)</name>
        <dbReference type="ChEBI" id="CHEBI:18420"/>
    </ligand>
</feature>
<keyword evidence="5 15" id="KW-0479">Metal-binding</keyword>
<dbReference type="HAMAP" id="MF_00012">
    <property type="entry name" value="IlvD"/>
    <property type="match status" value="1"/>
</dbReference>
<dbReference type="InterPro" id="IPR020558">
    <property type="entry name" value="DiOHA_6PGluconate_deHydtase_CS"/>
</dbReference>
<feature type="compositionally biased region" description="Basic and acidic residues" evidence="16">
    <location>
        <begin position="17"/>
        <end position="29"/>
    </location>
</feature>
<dbReference type="GO" id="GO:0009099">
    <property type="term" value="P:L-valine biosynthetic process"/>
    <property type="evidence" value="ECO:0007669"/>
    <property type="project" value="UniProtKB-UniRule"/>
</dbReference>
<organism evidence="19 20">
    <name type="scientific">Antrihabitans cavernicola</name>
    <dbReference type="NCBI Taxonomy" id="2495913"/>
    <lineage>
        <taxon>Bacteria</taxon>
        <taxon>Bacillati</taxon>
        <taxon>Actinomycetota</taxon>
        <taxon>Actinomycetes</taxon>
        <taxon>Mycobacteriales</taxon>
        <taxon>Nocardiaceae</taxon>
        <taxon>Antrihabitans</taxon>
    </lineage>
</organism>
<name>A0A5A7S7S5_9NOCA</name>
<evidence type="ECO:0000256" key="12">
    <source>
        <dbReference type="ARBA" id="ARBA00029436"/>
    </source>
</evidence>
<dbReference type="GO" id="GO:0000287">
    <property type="term" value="F:magnesium ion binding"/>
    <property type="evidence" value="ECO:0007669"/>
    <property type="project" value="UniProtKB-UniRule"/>
</dbReference>
<comment type="catalytic activity">
    <reaction evidence="11">
        <text>(2R)-2,3-dihydroxy-3-methylbutanoate = 3-methyl-2-oxobutanoate + H2O</text>
        <dbReference type="Rhea" id="RHEA:24809"/>
        <dbReference type="ChEBI" id="CHEBI:11851"/>
        <dbReference type="ChEBI" id="CHEBI:15377"/>
        <dbReference type="ChEBI" id="CHEBI:49072"/>
        <dbReference type="EC" id="4.2.1.9"/>
    </reaction>
    <physiologicalReaction direction="left-to-right" evidence="11">
        <dbReference type="Rhea" id="RHEA:24810"/>
    </physiologicalReaction>
</comment>
<dbReference type="Gene3D" id="3.50.30.80">
    <property type="entry name" value="IlvD/EDD C-terminal domain-like"/>
    <property type="match status" value="1"/>
</dbReference>
<protein>
    <recommendedName>
        <fullName evidence="14 15">Dihydroxy-acid dehydratase</fullName>
        <shortName evidence="15">DAD</shortName>
        <ecNumber evidence="14 15">4.2.1.9</ecNumber>
    </recommendedName>
</protein>
<evidence type="ECO:0000256" key="5">
    <source>
        <dbReference type="ARBA" id="ARBA00022723"/>
    </source>
</evidence>
<dbReference type="OrthoDB" id="9807077at2"/>
<feature type="binding site" description="via carbamate group" evidence="15">
    <location>
        <position position="139"/>
    </location>
    <ligand>
        <name>Mg(2+)</name>
        <dbReference type="ChEBI" id="CHEBI:18420"/>
    </ligand>
</feature>
<dbReference type="SUPFAM" id="SSF52016">
    <property type="entry name" value="LeuD/IlvD-like"/>
    <property type="match status" value="1"/>
</dbReference>
<feature type="compositionally biased region" description="Low complexity" evidence="16">
    <location>
        <begin position="1"/>
        <end position="12"/>
    </location>
</feature>
<evidence type="ECO:0000256" key="15">
    <source>
        <dbReference type="HAMAP-Rule" id="MF_00012"/>
    </source>
</evidence>
<evidence type="ECO:0000256" key="3">
    <source>
        <dbReference type="ARBA" id="ARBA00022605"/>
    </source>
</evidence>
<evidence type="ECO:0000256" key="16">
    <source>
        <dbReference type="SAM" id="MobiDB-lite"/>
    </source>
</evidence>